<reference evidence="1" key="1">
    <citation type="submission" date="2020-11" db="EMBL/GenBank/DDBJ databases">
        <authorList>
            <person name="Tran Van P."/>
        </authorList>
    </citation>
    <scope>NUCLEOTIDE SEQUENCE</scope>
</reference>
<sequence>MYPKFYWLRRTGNCLNQVSDYLLCGRGHNLSWAEDSRPTLVHVGIFLRVCVSVMSRQVGPFNRQLAYHGMIQTAKLSSRETVLIHAGHTPIGQAAIAFALHIGSTVFTTVRDIVHKEFLMKRFPSARRGTAGLIRPIGDDEISEQKSTLLDAAHLTRPGPPSWVDRLDVDVACHC</sequence>
<proteinExistence type="predicted"/>
<dbReference type="AlphaFoldDB" id="A0A7R9F4L4"/>
<dbReference type="InterPro" id="IPR036291">
    <property type="entry name" value="NAD(P)-bd_dom_sf"/>
</dbReference>
<evidence type="ECO:0000313" key="1">
    <source>
        <dbReference type="EMBL" id="CAD7445735.1"/>
    </source>
</evidence>
<dbReference type="Gene3D" id="3.90.180.10">
    <property type="entry name" value="Medium-chain alcohol dehydrogenases, catalytic domain"/>
    <property type="match status" value="1"/>
</dbReference>
<dbReference type="EMBL" id="OD567492">
    <property type="protein sequence ID" value="CAD7445735.1"/>
    <property type="molecule type" value="Genomic_DNA"/>
</dbReference>
<protein>
    <submittedName>
        <fullName evidence="1">Uncharacterized protein</fullName>
    </submittedName>
</protein>
<accession>A0A7R9F4L4</accession>
<organism evidence="1">
    <name type="scientific">Timema bartmani</name>
    <dbReference type="NCBI Taxonomy" id="61472"/>
    <lineage>
        <taxon>Eukaryota</taxon>
        <taxon>Metazoa</taxon>
        <taxon>Ecdysozoa</taxon>
        <taxon>Arthropoda</taxon>
        <taxon>Hexapoda</taxon>
        <taxon>Insecta</taxon>
        <taxon>Pterygota</taxon>
        <taxon>Neoptera</taxon>
        <taxon>Polyneoptera</taxon>
        <taxon>Phasmatodea</taxon>
        <taxon>Timematodea</taxon>
        <taxon>Timematoidea</taxon>
        <taxon>Timematidae</taxon>
        <taxon>Timema</taxon>
    </lineage>
</organism>
<name>A0A7R9F4L4_9NEOP</name>
<gene>
    <name evidence="1" type="ORF">TBIB3V08_LOCUS8083</name>
</gene>
<dbReference type="SUPFAM" id="SSF51735">
    <property type="entry name" value="NAD(P)-binding Rossmann-fold domains"/>
    <property type="match status" value="1"/>
</dbReference>